<dbReference type="PANTHER" id="PTHR43028">
    <property type="entry name" value="3'(2'),5'-BISPHOSPHATE NUCLEOTIDASE 1"/>
    <property type="match status" value="1"/>
</dbReference>
<evidence type="ECO:0000313" key="9">
    <source>
        <dbReference type="Proteomes" id="UP000008983"/>
    </source>
</evidence>
<dbReference type="eggNOG" id="KOG3099">
    <property type="taxonomic scope" value="Eukaryota"/>
</dbReference>
<dbReference type="Proteomes" id="UP000008983">
    <property type="component" value="Unassembled WGS sequence"/>
</dbReference>
<name>G0QYR7_ICHMU</name>
<protein>
    <recommendedName>
        <fullName evidence="3">3'(2'),5'-bisphosphate nucleotidase</fullName>
        <ecNumber evidence="3">3.1.3.7</ecNumber>
    </recommendedName>
</protein>
<dbReference type="InParanoid" id="G0QYR7"/>
<keyword evidence="4 7" id="KW-0479">Metal-binding</keyword>
<dbReference type="Gene3D" id="3.30.540.10">
    <property type="entry name" value="Fructose-1,6-Bisphosphatase, subunit A, domain 1"/>
    <property type="match status" value="1"/>
</dbReference>
<dbReference type="PRINTS" id="PR00377">
    <property type="entry name" value="IMPHPHTASES"/>
</dbReference>
<evidence type="ECO:0000256" key="4">
    <source>
        <dbReference type="ARBA" id="ARBA00022723"/>
    </source>
</evidence>
<comment type="similarity">
    <text evidence="2">Belongs to the inositol monophosphatase superfamily.</text>
</comment>
<feature type="binding site" evidence="7">
    <location>
        <position position="117"/>
    </location>
    <ligand>
        <name>Mg(2+)</name>
        <dbReference type="ChEBI" id="CHEBI:18420"/>
        <label>1</label>
        <note>catalytic</note>
    </ligand>
</feature>
<evidence type="ECO:0000256" key="1">
    <source>
        <dbReference type="ARBA" id="ARBA00001946"/>
    </source>
</evidence>
<evidence type="ECO:0000256" key="5">
    <source>
        <dbReference type="ARBA" id="ARBA00022801"/>
    </source>
</evidence>
<dbReference type="GeneID" id="14905732"/>
<dbReference type="Gene3D" id="3.40.190.80">
    <property type="match status" value="1"/>
</dbReference>
<dbReference type="OrthoDB" id="289714at2759"/>
<feature type="binding site" evidence="7">
    <location>
        <position position="264"/>
    </location>
    <ligand>
        <name>Mg(2+)</name>
        <dbReference type="ChEBI" id="CHEBI:18420"/>
        <label>1</label>
        <note>catalytic</note>
    </ligand>
</feature>
<evidence type="ECO:0000256" key="3">
    <source>
        <dbReference type="ARBA" id="ARBA00012633"/>
    </source>
</evidence>
<feature type="binding site" evidence="7">
    <location>
        <position position="72"/>
    </location>
    <ligand>
        <name>Mg(2+)</name>
        <dbReference type="ChEBI" id="CHEBI:18420"/>
        <label>1</label>
        <note>catalytic</note>
    </ligand>
</feature>
<dbReference type="InterPro" id="IPR050725">
    <property type="entry name" value="CysQ/Inositol_MonoPase"/>
</dbReference>
<evidence type="ECO:0000256" key="7">
    <source>
        <dbReference type="PIRSR" id="PIRSR600760-2"/>
    </source>
</evidence>
<evidence type="ECO:0000313" key="8">
    <source>
        <dbReference type="EMBL" id="EGR29628.1"/>
    </source>
</evidence>
<dbReference type="Pfam" id="PF00459">
    <property type="entry name" value="Inositol_P"/>
    <property type="match status" value="1"/>
</dbReference>
<gene>
    <name evidence="8" type="ORF">IMG5_151750</name>
</gene>
<dbReference type="OMA" id="DELHKQP"/>
<evidence type="ECO:0000256" key="6">
    <source>
        <dbReference type="ARBA" id="ARBA00022842"/>
    </source>
</evidence>
<dbReference type="InterPro" id="IPR000760">
    <property type="entry name" value="Inositol_monophosphatase-like"/>
</dbReference>
<keyword evidence="6 7" id="KW-0460">Magnesium</keyword>
<dbReference type="GO" id="GO:0005737">
    <property type="term" value="C:cytoplasm"/>
    <property type="evidence" value="ECO:0007669"/>
    <property type="project" value="UniProtKB-ARBA"/>
</dbReference>
<proteinExistence type="inferred from homology"/>
<keyword evidence="5" id="KW-0378">Hydrolase</keyword>
<comment type="cofactor">
    <cofactor evidence="1 7">
        <name>Mg(2+)</name>
        <dbReference type="ChEBI" id="CHEBI:18420"/>
    </cofactor>
</comment>
<keyword evidence="9" id="KW-1185">Reference proteome</keyword>
<dbReference type="STRING" id="857967.G0QYR7"/>
<dbReference type="EMBL" id="GL984125">
    <property type="protein sequence ID" value="EGR29628.1"/>
    <property type="molecule type" value="Genomic_DNA"/>
</dbReference>
<dbReference type="AlphaFoldDB" id="G0QYR7"/>
<dbReference type="SUPFAM" id="SSF56655">
    <property type="entry name" value="Carbohydrate phosphatase"/>
    <property type="match status" value="1"/>
</dbReference>
<dbReference type="FunFam" id="3.30.540.10:FF:000012">
    <property type="entry name" value="Blast:Putative inositol monophosphatase 3"/>
    <property type="match status" value="1"/>
</dbReference>
<evidence type="ECO:0000256" key="2">
    <source>
        <dbReference type="ARBA" id="ARBA00009759"/>
    </source>
</evidence>
<sequence length="323" mass="36453">MSNIGKVSEFISICLQLTLESSKIISQIQKSGSLGEQWKGKNDPMTIADLKSQALIIKGIRQFFPQIKIVAEEQIDYTGDLNYDFQKLNKKLIPEQYFLKNNLNNQLNISDAVVYIDPLDGTLSYVNGELDSVCTLIGVTINGLPTIGIVGQHYDDNNQYNPKIYFAHSQVNQVFYAYGSELNEEGRQFYLPYEFQKPIYNSNLDNLVATISQNRISQQQLDTIQALKPVQIIRKGGFGKKGLMVLEKQADYLVYLSKGASRWDICALEAIISAAGGFITDINANNYQYDENMEDFHNQNGGLMSMKKEVLDYISGQLSDYKI</sequence>
<dbReference type="EC" id="3.1.3.7" evidence="3"/>
<reference evidence="8 9" key="1">
    <citation type="submission" date="2011-07" db="EMBL/GenBank/DDBJ databases">
        <authorList>
            <person name="Coyne R."/>
            <person name="Brami D."/>
            <person name="Johnson J."/>
            <person name="Hostetler J."/>
            <person name="Hannick L."/>
            <person name="Clark T."/>
            <person name="Cassidy-Hanley D."/>
            <person name="Inman J."/>
        </authorList>
    </citation>
    <scope>NUCLEOTIDE SEQUENCE [LARGE SCALE GENOMIC DNA]</scope>
    <source>
        <strain evidence="8 9">G5</strain>
    </source>
</reference>
<dbReference type="GO" id="GO:0046872">
    <property type="term" value="F:metal ion binding"/>
    <property type="evidence" value="ECO:0007669"/>
    <property type="project" value="UniProtKB-KW"/>
</dbReference>
<dbReference type="GO" id="GO:0008441">
    <property type="term" value="F:3'(2'),5'-bisphosphate nucleotidase activity"/>
    <property type="evidence" value="ECO:0007669"/>
    <property type="project" value="UniProtKB-EC"/>
</dbReference>
<accession>G0QYR7</accession>
<feature type="binding site" evidence="7">
    <location>
        <position position="119"/>
    </location>
    <ligand>
        <name>Mg(2+)</name>
        <dbReference type="ChEBI" id="CHEBI:18420"/>
        <label>1</label>
        <note>catalytic</note>
    </ligand>
</feature>
<feature type="binding site" evidence="7">
    <location>
        <position position="120"/>
    </location>
    <ligand>
        <name>Mg(2+)</name>
        <dbReference type="ChEBI" id="CHEBI:18420"/>
        <label>1</label>
        <note>catalytic</note>
    </ligand>
</feature>
<dbReference type="PANTHER" id="PTHR43028:SF5">
    <property type="entry name" value="3'(2'),5'-BISPHOSPHATE NUCLEOTIDASE 1"/>
    <property type="match status" value="1"/>
</dbReference>
<dbReference type="RefSeq" id="XP_004030864.1">
    <property type="nucleotide sequence ID" value="XM_004030816.1"/>
</dbReference>
<organism evidence="8 9">
    <name type="scientific">Ichthyophthirius multifiliis</name>
    <name type="common">White spot disease agent</name>
    <name type="synonym">Ich</name>
    <dbReference type="NCBI Taxonomy" id="5932"/>
    <lineage>
        <taxon>Eukaryota</taxon>
        <taxon>Sar</taxon>
        <taxon>Alveolata</taxon>
        <taxon>Ciliophora</taxon>
        <taxon>Intramacronucleata</taxon>
        <taxon>Oligohymenophorea</taxon>
        <taxon>Hymenostomatida</taxon>
        <taxon>Ophryoglenina</taxon>
        <taxon>Ichthyophthirius</taxon>
    </lineage>
</organism>